<feature type="compositionally biased region" description="Polar residues" evidence="5">
    <location>
        <begin position="20"/>
        <end position="38"/>
    </location>
</feature>
<dbReference type="InterPro" id="IPR000608">
    <property type="entry name" value="UBC"/>
</dbReference>
<dbReference type="Gene3D" id="3.10.110.10">
    <property type="entry name" value="Ubiquitin Conjugating Enzyme"/>
    <property type="match status" value="1"/>
</dbReference>
<evidence type="ECO:0000256" key="3">
    <source>
        <dbReference type="PROSITE-ProRule" id="PRU10133"/>
    </source>
</evidence>
<proteinExistence type="inferred from homology"/>
<feature type="compositionally biased region" description="Basic and acidic residues" evidence="5">
    <location>
        <begin position="120"/>
        <end position="134"/>
    </location>
</feature>
<feature type="region of interest" description="Disordered" evidence="5">
    <location>
        <begin position="119"/>
        <end position="149"/>
    </location>
</feature>
<evidence type="ECO:0000256" key="5">
    <source>
        <dbReference type="SAM" id="MobiDB-lite"/>
    </source>
</evidence>
<dbReference type="GO" id="GO:0016740">
    <property type="term" value="F:transferase activity"/>
    <property type="evidence" value="ECO:0007669"/>
    <property type="project" value="UniProtKB-KW"/>
</dbReference>
<evidence type="ECO:0000313" key="8">
    <source>
        <dbReference type="Proteomes" id="UP000019335"/>
    </source>
</evidence>
<feature type="active site" description="Glycyl thioester intermediate" evidence="3">
    <location>
        <position position="87"/>
    </location>
</feature>
<comment type="caution">
    <text evidence="7">The sequence shown here is derived from an EMBL/GenBank/DDBJ whole genome shotgun (WGS) entry which is preliminary data.</text>
</comment>
<evidence type="ECO:0000256" key="4">
    <source>
        <dbReference type="RuleBase" id="RU362109"/>
    </source>
</evidence>
<reference evidence="7 8" key="1">
    <citation type="journal article" date="2014" name="Mol. Plant">
        <title>Chromosome Scale Genome Assembly and Transcriptome Profiling of Nannochloropsis gaditana in Nitrogen Depletion.</title>
        <authorList>
            <person name="Corteggiani Carpinelli E."/>
            <person name="Telatin A."/>
            <person name="Vitulo N."/>
            <person name="Forcato C."/>
            <person name="D'Angelo M."/>
            <person name="Schiavon R."/>
            <person name="Vezzi A."/>
            <person name="Giacometti G.M."/>
            <person name="Morosinotto T."/>
            <person name="Valle G."/>
        </authorList>
    </citation>
    <scope>NUCLEOTIDE SEQUENCE [LARGE SCALE GENOMIC DNA]</scope>
    <source>
        <strain evidence="7 8">B-31</strain>
    </source>
</reference>
<dbReference type="GO" id="GO:0005524">
    <property type="term" value="F:ATP binding"/>
    <property type="evidence" value="ECO:0007669"/>
    <property type="project" value="UniProtKB-UniRule"/>
</dbReference>
<dbReference type="PROSITE" id="PS00183">
    <property type="entry name" value="UBC_1"/>
    <property type="match status" value="1"/>
</dbReference>
<dbReference type="SMART" id="SM00212">
    <property type="entry name" value="UBCc"/>
    <property type="match status" value="1"/>
</dbReference>
<dbReference type="OrthoDB" id="7851174at2759"/>
<name>W7TC01_9STRA</name>
<dbReference type="PROSITE" id="PS50127">
    <property type="entry name" value="UBC_2"/>
    <property type="match status" value="1"/>
</dbReference>
<feature type="domain" description="UBC core" evidence="6">
    <location>
        <begin position="2"/>
        <end position="149"/>
    </location>
</feature>
<dbReference type="InterPro" id="IPR016135">
    <property type="entry name" value="UBQ-conjugating_enzyme/RWD"/>
</dbReference>
<feature type="region of interest" description="Disordered" evidence="5">
    <location>
        <begin position="15"/>
        <end position="40"/>
    </location>
</feature>
<evidence type="ECO:0000256" key="2">
    <source>
        <dbReference type="ARBA" id="ARBA00022786"/>
    </source>
</evidence>
<keyword evidence="1" id="KW-0808">Transferase</keyword>
<evidence type="ECO:0000259" key="6">
    <source>
        <dbReference type="PROSITE" id="PS50127"/>
    </source>
</evidence>
<dbReference type="AlphaFoldDB" id="W7TC01"/>
<dbReference type="CDD" id="cd23800">
    <property type="entry name" value="UBCc_UBE2K"/>
    <property type="match status" value="1"/>
</dbReference>
<dbReference type="PANTHER" id="PTHR24068">
    <property type="entry name" value="UBIQUITIN-CONJUGATING ENZYME E2"/>
    <property type="match status" value="1"/>
</dbReference>
<dbReference type="Pfam" id="PF00179">
    <property type="entry name" value="UQ_con"/>
    <property type="match status" value="1"/>
</dbReference>
<dbReference type="Proteomes" id="UP000019335">
    <property type="component" value="Unassembled WGS sequence"/>
</dbReference>
<keyword evidence="4" id="KW-0067">ATP-binding</keyword>
<keyword evidence="2 4" id="KW-0833">Ubl conjugation pathway</keyword>
<comment type="similarity">
    <text evidence="4">Belongs to the ubiquitin-conjugating enzyme family.</text>
</comment>
<protein>
    <submittedName>
        <fullName evidence="7">Ubiquitin-conjugating enzyme e2 27</fullName>
    </submittedName>
</protein>
<evidence type="ECO:0000313" key="7">
    <source>
        <dbReference type="EMBL" id="EWM21093.1"/>
    </source>
</evidence>
<evidence type="ECO:0000256" key="1">
    <source>
        <dbReference type="ARBA" id="ARBA00022679"/>
    </source>
</evidence>
<accession>W7TC01</accession>
<keyword evidence="8" id="KW-1185">Reference proteome</keyword>
<gene>
    <name evidence="7" type="ORF">Naga_100776g4</name>
</gene>
<dbReference type="EMBL" id="AZIL01002635">
    <property type="protein sequence ID" value="EWM21093.1"/>
    <property type="molecule type" value="Genomic_DNA"/>
</dbReference>
<sequence length="149" mass="16149">MGDFSRIQKELRECAKDQKSGVTASPVGSSLNHLSGTITGPDGTPYEKGVFKIDIQIPTSYPFEPPKMKFVTKIWHPNISSQSGAICLDILKDQWSPALTIKTALISLQALLCTPQPVRGGREGGRERGREAGRKGRVTCMGRAGGPWP</sequence>
<dbReference type="InterPro" id="IPR023313">
    <property type="entry name" value="UBQ-conjugating_AS"/>
</dbReference>
<organism evidence="7 8">
    <name type="scientific">Nannochloropsis gaditana</name>
    <dbReference type="NCBI Taxonomy" id="72520"/>
    <lineage>
        <taxon>Eukaryota</taxon>
        <taxon>Sar</taxon>
        <taxon>Stramenopiles</taxon>
        <taxon>Ochrophyta</taxon>
        <taxon>Eustigmatophyceae</taxon>
        <taxon>Eustigmatales</taxon>
        <taxon>Monodopsidaceae</taxon>
        <taxon>Nannochloropsis</taxon>
    </lineage>
</organism>
<dbReference type="SUPFAM" id="SSF54495">
    <property type="entry name" value="UBC-like"/>
    <property type="match status" value="1"/>
</dbReference>
<keyword evidence="4" id="KW-0547">Nucleotide-binding</keyword>